<dbReference type="SUPFAM" id="SSF49493">
    <property type="entry name" value="HSP40/DnaJ peptide-binding domain"/>
    <property type="match status" value="2"/>
</dbReference>
<dbReference type="InterPro" id="IPR008971">
    <property type="entry name" value="HSP40/DnaJ_pept-bd"/>
</dbReference>
<dbReference type="Proteomes" id="UP000494256">
    <property type="component" value="Unassembled WGS sequence"/>
</dbReference>
<evidence type="ECO:0000256" key="2">
    <source>
        <dbReference type="ARBA" id="ARBA00022737"/>
    </source>
</evidence>
<dbReference type="GO" id="GO:0051082">
    <property type="term" value="F:unfolded protein binding"/>
    <property type="evidence" value="ECO:0007669"/>
    <property type="project" value="InterPro"/>
</dbReference>
<evidence type="ECO:0000256" key="4">
    <source>
        <dbReference type="ARBA" id="ARBA00022833"/>
    </source>
</evidence>
<dbReference type="InterPro" id="IPR044713">
    <property type="entry name" value="DNJA1/2-like"/>
</dbReference>
<dbReference type="Gene3D" id="2.60.260.20">
    <property type="entry name" value="Urease metallochaperone UreE, N-terminal domain"/>
    <property type="match status" value="2"/>
</dbReference>
<keyword evidence="2" id="KW-0677">Repeat</keyword>
<dbReference type="AlphaFoldDB" id="A0A8S0YN59"/>
<organism evidence="7 8">
    <name type="scientific">Arctia plantaginis</name>
    <name type="common">Wood tiger moth</name>
    <name type="synonym">Phalaena plantaginis</name>
    <dbReference type="NCBI Taxonomy" id="874455"/>
    <lineage>
        <taxon>Eukaryota</taxon>
        <taxon>Metazoa</taxon>
        <taxon>Ecdysozoa</taxon>
        <taxon>Arthropoda</taxon>
        <taxon>Hexapoda</taxon>
        <taxon>Insecta</taxon>
        <taxon>Pterygota</taxon>
        <taxon>Neoptera</taxon>
        <taxon>Endopterygota</taxon>
        <taxon>Lepidoptera</taxon>
        <taxon>Glossata</taxon>
        <taxon>Ditrysia</taxon>
        <taxon>Noctuoidea</taxon>
        <taxon>Erebidae</taxon>
        <taxon>Arctiinae</taxon>
        <taxon>Arctia</taxon>
    </lineage>
</organism>
<sequence>MRKLRYEALHVGYFIGHCTSRLDQQGHTVRTPTDTELMCEARLTITLPDPDGLQEGGQGGGFPPDDLFGHFFGDIFGMGGGSRARGPTRGEDTMHPLNVTLEDLYMSKTTKLQLSKNVICGPCKGLGGKPGSVVTCKDCHGQGETINEKDKCPKCKGKKVVNETKILEVHIDKGMRHQQNIHFKGEGDQQPDTQPGDVIIVLQQKLHDVFQRTDDDLLMVHEISLTEALCGFEFIVKHLDGRDLLVRHPPGEVIKPGDLKGILGEGMPQYKNPFEKGNLYIKFDVVFPENNFATEEQMKQIESALPPRPAFVMPTGEDVEEVNLTECTGNEGGKGRQEAYASDDEEHMHAGPGVQCAHQ</sequence>
<accession>A0A8S0YN59</accession>
<dbReference type="GO" id="GO:0008270">
    <property type="term" value="F:zinc ion binding"/>
    <property type="evidence" value="ECO:0007669"/>
    <property type="project" value="UniProtKB-KW"/>
</dbReference>
<dbReference type="InterPro" id="IPR002939">
    <property type="entry name" value="DnaJ_C"/>
</dbReference>
<comment type="caution">
    <text evidence="7">The sequence shown here is derived from an EMBL/GenBank/DDBJ whole genome shotgun (WGS) entry which is preliminary data.</text>
</comment>
<dbReference type="PANTHER" id="PTHR43888">
    <property type="entry name" value="DNAJ-LIKE-2, ISOFORM A-RELATED"/>
    <property type="match status" value="1"/>
</dbReference>
<dbReference type="GO" id="GO:0030544">
    <property type="term" value="F:Hsp70 protein binding"/>
    <property type="evidence" value="ECO:0007669"/>
    <property type="project" value="InterPro"/>
</dbReference>
<evidence type="ECO:0000313" key="8">
    <source>
        <dbReference type="Proteomes" id="UP000494256"/>
    </source>
</evidence>
<dbReference type="FunFam" id="2.60.260.20:FF:000003">
    <property type="entry name" value="DnaJ subfamily A member 2"/>
    <property type="match status" value="1"/>
</dbReference>
<feature type="region of interest" description="Disordered" evidence="5">
    <location>
        <begin position="326"/>
        <end position="359"/>
    </location>
</feature>
<dbReference type="SUPFAM" id="SSF57938">
    <property type="entry name" value="DnaJ/Hsp40 cysteine-rich domain"/>
    <property type="match status" value="1"/>
</dbReference>
<dbReference type="GO" id="GO:0006457">
    <property type="term" value="P:protein folding"/>
    <property type="evidence" value="ECO:0007669"/>
    <property type="project" value="InterPro"/>
</dbReference>
<keyword evidence="1" id="KW-0479">Metal-binding</keyword>
<evidence type="ECO:0000313" key="7">
    <source>
        <dbReference type="EMBL" id="CAB3220755.1"/>
    </source>
</evidence>
<evidence type="ECO:0000259" key="6">
    <source>
        <dbReference type="Pfam" id="PF01556"/>
    </source>
</evidence>
<protein>
    <recommendedName>
        <fullName evidence="6">Chaperone DnaJ C-terminal domain-containing protein</fullName>
    </recommendedName>
</protein>
<dbReference type="InterPro" id="IPR036410">
    <property type="entry name" value="HSP_DnaJ_Cys-rich_dom_sf"/>
</dbReference>
<dbReference type="EMBL" id="CADEBD010000038">
    <property type="protein sequence ID" value="CAB3220755.1"/>
    <property type="molecule type" value="Genomic_DNA"/>
</dbReference>
<proteinExistence type="predicted"/>
<evidence type="ECO:0000256" key="5">
    <source>
        <dbReference type="SAM" id="MobiDB-lite"/>
    </source>
</evidence>
<reference evidence="7 8" key="1">
    <citation type="submission" date="2020-04" db="EMBL/GenBank/DDBJ databases">
        <authorList>
            <person name="Wallbank WR R."/>
            <person name="Pardo Diaz C."/>
            <person name="Kozak K."/>
            <person name="Martin S."/>
            <person name="Jiggins C."/>
            <person name="Moest M."/>
            <person name="Warren A I."/>
            <person name="Byers J.R.P. K."/>
            <person name="Montejo-Kovacevich G."/>
            <person name="Yen C E."/>
        </authorList>
    </citation>
    <scope>NUCLEOTIDE SEQUENCE [LARGE SCALE GENOMIC DNA]</scope>
</reference>
<gene>
    <name evidence="7" type="ORF">APLA_LOCUS454</name>
</gene>
<evidence type="ECO:0000256" key="3">
    <source>
        <dbReference type="ARBA" id="ARBA00022771"/>
    </source>
</evidence>
<keyword evidence="4" id="KW-0862">Zinc</keyword>
<dbReference type="OrthoDB" id="10031169at2759"/>
<evidence type="ECO:0000256" key="1">
    <source>
        <dbReference type="ARBA" id="ARBA00022723"/>
    </source>
</evidence>
<name>A0A8S0YN59_ARCPL</name>
<keyword evidence="3" id="KW-0863">Zinc-finger</keyword>
<dbReference type="Pfam" id="PF01556">
    <property type="entry name" value="DnaJ_C"/>
    <property type="match status" value="1"/>
</dbReference>
<feature type="domain" description="Chaperone DnaJ C-terminal" evidence="6">
    <location>
        <begin position="95"/>
        <end position="288"/>
    </location>
</feature>
<dbReference type="CDD" id="cd10747">
    <property type="entry name" value="DnaJ_C"/>
    <property type="match status" value="1"/>
</dbReference>